<sequence>MTKRKIVTRLIRNYTIILVLFAGVMLTIFFTLLNKQESEIHLNQLQEQGDTIAKNIEESQIENEERAEESTSRHSRMRHRMDRQSSTQSYLELISRLSNDDIFIVDDFGNPLYSSNHMNQEEPKELDEEGRFILDKVQGVKEPVFFEKGTLKDNNRIGYGVPLKNKEGNVYGSVIVLSTKKGSFTQSLADYRLLIWSLLIALLITVLISIGMAKRFVKPIHEMGEFTDELIKQNYQSSLDIKTKDELAELGSKLIVLKNRLLNAQKEQDNKERSQKLFLSQISHELRTPVMVIKNSLETLNDDFLNEFERKEYLSHLMVEIEQLNLLVNDLLELSRLQSTEFSIVAEEVNLNYVVEDGIRSYRPILIQKKQVVNFSSNLSERDVFIGDYQRLLQLIKILIDNASKYSEKDQTIFIVVDKSLDEIQLIISNKTNQRLNQSELNHLFEAFNRGNVQNENGHGLGLTIAKQITKRHGGAISFNVLENQQVEVRIKFPLKKEKKL</sequence>
<dbReference type="Gene3D" id="6.10.340.10">
    <property type="match status" value="1"/>
</dbReference>
<dbReference type="SMART" id="SM00388">
    <property type="entry name" value="HisKA"/>
    <property type="match status" value="1"/>
</dbReference>
<dbReference type="RefSeq" id="WP_126792366.1">
    <property type="nucleotide sequence ID" value="NZ_CP060720.1"/>
</dbReference>
<keyword evidence="4" id="KW-1003">Cell membrane</keyword>
<dbReference type="InterPro" id="IPR036097">
    <property type="entry name" value="HisK_dim/P_sf"/>
</dbReference>
<feature type="coiled-coil region" evidence="14">
    <location>
        <begin position="247"/>
        <end position="274"/>
    </location>
</feature>
<dbReference type="AlphaFoldDB" id="A0A430B7A2"/>
<evidence type="ECO:0000256" key="7">
    <source>
        <dbReference type="ARBA" id="ARBA00022692"/>
    </source>
</evidence>
<evidence type="ECO:0000256" key="10">
    <source>
        <dbReference type="ARBA" id="ARBA00022840"/>
    </source>
</evidence>
<keyword evidence="7 16" id="KW-0812">Transmembrane</keyword>
<dbReference type="SUPFAM" id="SSF55874">
    <property type="entry name" value="ATPase domain of HSP90 chaperone/DNA topoisomerase II/histidine kinase"/>
    <property type="match status" value="1"/>
</dbReference>
<keyword evidence="9" id="KW-0418">Kinase</keyword>
<evidence type="ECO:0000256" key="16">
    <source>
        <dbReference type="SAM" id="Phobius"/>
    </source>
</evidence>
<evidence type="ECO:0000256" key="12">
    <source>
        <dbReference type="ARBA" id="ARBA00023012"/>
    </source>
</evidence>
<feature type="domain" description="Histidine kinase" evidence="17">
    <location>
        <begin position="281"/>
        <end position="497"/>
    </location>
</feature>
<dbReference type="CDD" id="cd06225">
    <property type="entry name" value="HAMP"/>
    <property type="match status" value="1"/>
</dbReference>
<reference evidence="19 20" key="1">
    <citation type="submission" date="2017-05" db="EMBL/GenBank/DDBJ databases">
        <title>Vagococcus spp. assemblies.</title>
        <authorList>
            <person name="Gulvik C.A."/>
        </authorList>
    </citation>
    <scope>NUCLEOTIDE SEQUENCE [LARGE SCALE GENOMIC DNA]</scope>
    <source>
        <strain evidence="19 20">SS1714</strain>
    </source>
</reference>
<evidence type="ECO:0000256" key="5">
    <source>
        <dbReference type="ARBA" id="ARBA00022553"/>
    </source>
</evidence>
<dbReference type="SUPFAM" id="SSF47384">
    <property type="entry name" value="Homodimeric domain of signal transducing histidine kinase"/>
    <property type="match status" value="1"/>
</dbReference>
<dbReference type="InterPro" id="IPR036890">
    <property type="entry name" value="HATPase_C_sf"/>
</dbReference>
<keyword evidence="6" id="KW-0808">Transferase</keyword>
<keyword evidence="10" id="KW-0067">ATP-binding</keyword>
<evidence type="ECO:0000256" key="4">
    <source>
        <dbReference type="ARBA" id="ARBA00022475"/>
    </source>
</evidence>
<keyword evidence="8" id="KW-0547">Nucleotide-binding</keyword>
<evidence type="ECO:0000256" key="2">
    <source>
        <dbReference type="ARBA" id="ARBA00004651"/>
    </source>
</evidence>
<evidence type="ECO:0000256" key="6">
    <source>
        <dbReference type="ARBA" id="ARBA00022679"/>
    </source>
</evidence>
<keyword evidence="5" id="KW-0597">Phosphoprotein</keyword>
<dbReference type="InterPro" id="IPR003661">
    <property type="entry name" value="HisK_dim/P_dom"/>
</dbReference>
<feature type="transmembrane region" description="Helical" evidence="16">
    <location>
        <begin position="12"/>
        <end position="33"/>
    </location>
</feature>
<dbReference type="EC" id="2.7.13.3" evidence="3"/>
<dbReference type="InterPro" id="IPR005467">
    <property type="entry name" value="His_kinase_dom"/>
</dbReference>
<dbReference type="EMBL" id="NGKB01000003">
    <property type="protein sequence ID" value="RSU16200.1"/>
    <property type="molecule type" value="Genomic_DNA"/>
</dbReference>
<evidence type="ECO:0000256" key="3">
    <source>
        <dbReference type="ARBA" id="ARBA00012438"/>
    </source>
</evidence>
<evidence type="ECO:0000313" key="20">
    <source>
        <dbReference type="Proteomes" id="UP000288028"/>
    </source>
</evidence>
<dbReference type="GeneID" id="95581300"/>
<evidence type="ECO:0000259" key="17">
    <source>
        <dbReference type="PROSITE" id="PS50109"/>
    </source>
</evidence>
<dbReference type="Pfam" id="PF02518">
    <property type="entry name" value="HATPase_c"/>
    <property type="match status" value="1"/>
</dbReference>
<dbReference type="CDD" id="cd00075">
    <property type="entry name" value="HATPase"/>
    <property type="match status" value="1"/>
</dbReference>
<dbReference type="InterPro" id="IPR050398">
    <property type="entry name" value="HssS/ArlS-like"/>
</dbReference>
<evidence type="ECO:0000256" key="1">
    <source>
        <dbReference type="ARBA" id="ARBA00000085"/>
    </source>
</evidence>
<dbReference type="PROSITE" id="PS50885">
    <property type="entry name" value="HAMP"/>
    <property type="match status" value="1"/>
</dbReference>
<evidence type="ECO:0000256" key="14">
    <source>
        <dbReference type="SAM" id="Coils"/>
    </source>
</evidence>
<protein>
    <recommendedName>
        <fullName evidence="3">histidine kinase</fullName>
        <ecNumber evidence="3">2.7.13.3</ecNumber>
    </recommendedName>
</protein>
<evidence type="ECO:0000256" key="13">
    <source>
        <dbReference type="ARBA" id="ARBA00023136"/>
    </source>
</evidence>
<dbReference type="GO" id="GO:0005886">
    <property type="term" value="C:plasma membrane"/>
    <property type="evidence" value="ECO:0007669"/>
    <property type="project" value="UniProtKB-SubCell"/>
</dbReference>
<keyword evidence="13 16" id="KW-0472">Membrane</keyword>
<gene>
    <name evidence="19" type="ORF">CBF28_04495</name>
</gene>
<keyword evidence="12" id="KW-0902">Two-component regulatory system</keyword>
<dbReference type="PANTHER" id="PTHR45528">
    <property type="entry name" value="SENSOR HISTIDINE KINASE CPXA"/>
    <property type="match status" value="1"/>
</dbReference>
<keyword evidence="20" id="KW-1185">Reference proteome</keyword>
<comment type="caution">
    <text evidence="19">The sequence shown here is derived from an EMBL/GenBank/DDBJ whole genome shotgun (WGS) entry which is preliminary data.</text>
</comment>
<organism evidence="19 20">
    <name type="scientific">Vagococcus carniphilus</name>
    <dbReference type="NCBI Taxonomy" id="218144"/>
    <lineage>
        <taxon>Bacteria</taxon>
        <taxon>Bacillati</taxon>
        <taxon>Bacillota</taxon>
        <taxon>Bacilli</taxon>
        <taxon>Lactobacillales</taxon>
        <taxon>Enterococcaceae</taxon>
        <taxon>Vagococcus</taxon>
    </lineage>
</organism>
<dbReference type="CDD" id="cd00082">
    <property type="entry name" value="HisKA"/>
    <property type="match status" value="1"/>
</dbReference>
<evidence type="ECO:0000259" key="18">
    <source>
        <dbReference type="PROSITE" id="PS50885"/>
    </source>
</evidence>
<dbReference type="GO" id="GO:0005524">
    <property type="term" value="F:ATP binding"/>
    <property type="evidence" value="ECO:0007669"/>
    <property type="project" value="UniProtKB-KW"/>
</dbReference>
<evidence type="ECO:0000256" key="9">
    <source>
        <dbReference type="ARBA" id="ARBA00022777"/>
    </source>
</evidence>
<dbReference type="GO" id="GO:0000155">
    <property type="term" value="F:phosphorelay sensor kinase activity"/>
    <property type="evidence" value="ECO:0007669"/>
    <property type="project" value="InterPro"/>
</dbReference>
<dbReference type="PANTHER" id="PTHR45528:SF1">
    <property type="entry name" value="SENSOR HISTIDINE KINASE CPXA"/>
    <property type="match status" value="1"/>
</dbReference>
<proteinExistence type="predicted"/>
<name>A0A430B7A2_9ENTE</name>
<dbReference type="Pfam" id="PF00512">
    <property type="entry name" value="HisKA"/>
    <property type="match status" value="1"/>
</dbReference>
<dbReference type="Gene3D" id="3.30.565.10">
    <property type="entry name" value="Histidine kinase-like ATPase, C-terminal domain"/>
    <property type="match status" value="1"/>
</dbReference>
<evidence type="ECO:0000256" key="8">
    <source>
        <dbReference type="ARBA" id="ARBA00022741"/>
    </source>
</evidence>
<comment type="catalytic activity">
    <reaction evidence="1">
        <text>ATP + protein L-histidine = ADP + protein N-phospho-L-histidine.</text>
        <dbReference type="EC" id="2.7.13.3"/>
    </reaction>
</comment>
<feature type="transmembrane region" description="Helical" evidence="16">
    <location>
        <begin position="193"/>
        <end position="213"/>
    </location>
</feature>
<dbReference type="OrthoDB" id="2359336at2"/>
<feature type="domain" description="HAMP" evidence="18">
    <location>
        <begin position="214"/>
        <end position="266"/>
    </location>
</feature>
<evidence type="ECO:0000256" key="15">
    <source>
        <dbReference type="SAM" id="MobiDB-lite"/>
    </source>
</evidence>
<evidence type="ECO:0000313" key="19">
    <source>
        <dbReference type="EMBL" id="RSU16200.1"/>
    </source>
</evidence>
<keyword evidence="14" id="KW-0175">Coiled coil</keyword>
<dbReference type="Proteomes" id="UP000288028">
    <property type="component" value="Unassembled WGS sequence"/>
</dbReference>
<dbReference type="InterPro" id="IPR003594">
    <property type="entry name" value="HATPase_dom"/>
</dbReference>
<accession>A0A430B7A2</accession>
<dbReference type="InterPro" id="IPR003660">
    <property type="entry name" value="HAMP_dom"/>
</dbReference>
<feature type="region of interest" description="Disordered" evidence="15">
    <location>
        <begin position="60"/>
        <end position="82"/>
    </location>
</feature>
<dbReference type="Gene3D" id="1.10.287.130">
    <property type="match status" value="1"/>
</dbReference>
<dbReference type="PROSITE" id="PS50109">
    <property type="entry name" value="HIS_KIN"/>
    <property type="match status" value="1"/>
</dbReference>
<dbReference type="SMART" id="SM00387">
    <property type="entry name" value="HATPase_c"/>
    <property type="match status" value="1"/>
</dbReference>
<keyword evidence="11 16" id="KW-1133">Transmembrane helix</keyword>
<evidence type="ECO:0000256" key="11">
    <source>
        <dbReference type="ARBA" id="ARBA00022989"/>
    </source>
</evidence>
<comment type="subcellular location">
    <subcellularLocation>
        <location evidence="2">Cell membrane</location>
        <topology evidence="2">Multi-pass membrane protein</topology>
    </subcellularLocation>
</comment>